<name>A0ABD1CH78_CULPP</name>
<proteinExistence type="predicted"/>
<sequence>MNLSRFRLDALLRTEKTKRESRSIFNFELKCDTSPPAEPVIAEAPSEQVFNNTFERSLSGAEEVVMAMPSSFGRWGKVHATSRHLRVETAPSLARRSLATLTNGHSDST</sequence>
<evidence type="ECO:0000313" key="1">
    <source>
        <dbReference type="EMBL" id="KAL1375760.1"/>
    </source>
</evidence>
<evidence type="ECO:0000313" key="2">
    <source>
        <dbReference type="Proteomes" id="UP001562425"/>
    </source>
</evidence>
<protein>
    <submittedName>
        <fullName evidence="1">Uncharacterized protein</fullName>
    </submittedName>
</protein>
<gene>
    <name evidence="1" type="ORF">pipiens_017305</name>
</gene>
<reference evidence="1 2" key="1">
    <citation type="submission" date="2024-05" db="EMBL/GenBank/DDBJ databases">
        <title>Culex pipiens pipiens assembly and annotation.</title>
        <authorList>
            <person name="Alout H."/>
            <person name="Durand T."/>
        </authorList>
    </citation>
    <scope>NUCLEOTIDE SEQUENCE [LARGE SCALE GENOMIC DNA]</scope>
    <source>
        <strain evidence="1">HA-2024</strain>
        <tissue evidence="1">Whole body</tissue>
    </source>
</reference>
<accession>A0ABD1CH78</accession>
<keyword evidence="2" id="KW-1185">Reference proteome</keyword>
<organism evidence="1 2">
    <name type="scientific">Culex pipiens pipiens</name>
    <name type="common">Northern house mosquito</name>
    <dbReference type="NCBI Taxonomy" id="38569"/>
    <lineage>
        <taxon>Eukaryota</taxon>
        <taxon>Metazoa</taxon>
        <taxon>Ecdysozoa</taxon>
        <taxon>Arthropoda</taxon>
        <taxon>Hexapoda</taxon>
        <taxon>Insecta</taxon>
        <taxon>Pterygota</taxon>
        <taxon>Neoptera</taxon>
        <taxon>Endopterygota</taxon>
        <taxon>Diptera</taxon>
        <taxon>Nematocera</taxon>
        <taxon>Culicoidea</taxon>
        <taxon>Culicidae</taxon>
        <taxon>Culicinae</taxon>
        <taxon>Culicini</taxon>
        <taxon>Culex</taxon>
        <taxon>Culex</taxon>
    </lineage>
</organism>
<dbReference type="AlphaFoldDB" id="A0ABD1CH78"/>
<dbReference type="Proteomes" id="UP001562425">
    <property type="component" value="Unassembled WGS sequence"/>
</dbReference>
<dbReference type="EMBL" id="JBEHCU010012236">
    <property type="protein sequence ID" value="KAL1375760.1"/>
    <property type="molecule type" value="Genomic_DNA"/>
</dbReference>
<comment type="caution">
    <text evidence="1">The sequence shown here is derived from an EMBL/GenBank/DDBJ whole genome shotgun (WGS) entry which is preliminary data.</text>
</comment>